<keyword evidence="4" id="KW-0560">Oxidoreductase</keyword>
<comment type="cofactor">
    <cofactor evidence="1">
        <name>heme b</name>
        <dbReference type="ChEBI" id="CHEBI:60344"/>
    </cofactor>
</comment>
<evidence type="ECO:0000256" key="2">
    <source>
        <dbReference type="ARBA" id="ARBA00022559"/>
    </source>
</evidence>
<reference evidence="9" key="1">
    <citation type="submission" date="2019-11" db="UniProtKB">
        <authorList>
            <consortium name="WormBaseParasite"/>
        </authorList>
    </citation>
    <scope>IDENTIFICATION</scope>
</reference>
<dbReference type="GO" id="GO:0004601">
    <property type="term" value="F:peroxidase activity"/>
    <property type="evidence" value="ECO:0007669"/>
    <property type="project" value="UniProtKB-KW"/>
</dbReference>
<dbReference type="GO" id="GO:0020037">
    <property type="term" value="F:heme binding"/>
    <property type="evidence" value="ECO:0007669"/>
    <property type="project" value="InterPro"/>
</dbReference>
<dbReference type="InterPro" id="IPR048328">
    <property type="entry name" value="Dyp_perox_C"/>
</dbReference>
<dbReference type="GO" id="GO:0046872">
    <property type="term" value="F:metal ion binding"/>
    <property type="evidence" value="ECO:0007669"/>
    <property type="project" value="UniProtKB-KW"/>
</dbReference>
<feature type="domain" description="Dyp-type peroxidase N-terminal" evidence="7">
    <location>
        <begin position="2"/>
        <end position="81"/>
    </location>
</feature>
<dbReference type="Pfam" id="PF20628">
    <property type="entry name" value="Dyp_perox_C"/>
    <property type="match status" value="1"/>
</dbReference>
<dbReference type="InterPro" id="IPR006314">
    <property type="entry name" value="Dyp_peroxidase"/>
</dbReference>
<evidence type="ECO:0000256" key="4">
    <source>
        <dbReference type="ARBA" id="ARBA00023002"/>
    </source>
</evidence>
<dbReference type="PROSITE" id="PS51404">
    <property type="entry name" value="DYP_PEROXIDASE"/>
    <property type="match status" value="1"/>
</dbReference>
<keyword evidence="2" id="KW-0575">Peroxidase</keyword>
<evidence type="ECO:0000259" key="7">
    <source>
        <dbReference type="Pfam" id="PF04261"/>
    </source>
</evidence>
<dbReference type="InterPro" id="IPR011008">
    <property type="entry name" value="Dimeric_a/b-barrel"/>
</dbReference>
<dbReference type="WBParaSite" id="MCU_005515-RA">
    <property type="protein sequence ID" value="MCU_005515-RA"/>
    <property type="gene ID" value="MCU_005515"/>
</dbReference>
<feature type="domain" description="Dyp-type peroxidase C-terminal" evidence="8">
    <location>
        <begin position="87"/>
        <end position="244"/>
    </location>
</feature>
<keyword evidence="5" id="KW-0408">Iron</keyword>
<evidence type="ECO:0000256" key="5">
    <source>
        <dbReference type="ARBA" id="ARBA00023004"/>
    </source>
</evidence>
<evidence type="ECO:0000313" key="9">
    <source>
        <dbReference type="WBParaSite" id="MCU_005515-RA"/>
    </source>
</evidence>
<organism evidence="9">
    <name type="scientific">Mesocestoides corti</name>
    <name type="common">Flatworm</name>
    <dbReference type="NCBI Taxonomy" id="53468"/>
    <lineage>
        <taxon>Eukaryota</taxon>
        <taxon>Metazoa</taxon>
        <taxon>Spiralia</taxon>
        <taxon>Lophotrochozoa</taxon>
        <taxon>Platyhelminthes</taxon>
        <taxon>Cestoda</taxon>
        <taxon>Eucestoda</taxon>
        <taxon>Cyclophyllidea</taxon>
        <taxon>Mesocestoididae</taxon>
        <taxon>Mesocestoides</taxon>
    </lineage>
</organism>
<sequence>MSIAFGADFLSKVYPDAVSKGVEPYPFNERKGKSSLMPATGGDILIHAACGEKGKLFELVQAVLGDMPEKAVQRVEEVYGFVYRNGRDLSGFIDGTENPADEDERIEVAVSSKTGGSYVLTQRWIHDLRKIATESEKAMEAHIGRTRPDSIEIKPVQPTSHVGRMTHGLSEEAAEERRIVRHSMPYGEASRECGLFFIAYAKSPETLDWMLDRMAGLTHDSIEDALFHFTRPVTGAYFYSPSKAELEEIFAKMGHKRGGLW</sequence>
<proteinExistence type="inferred from homology"/>
<evidence type="ECO:0000256" key="1">
    <source>
        <dbReference type="ARBA" id="ARBA00001970"/>
    </source>
</evidence>
<dbReference type="Pfam" id="PF04261">
    <property type="entry name" value="Dyp_perox_N"/>
    <property type="match status" value="1"/>
</dbReference>
<dbReference type="PANTHER" id="PTHR30521:SF0">
    <property type="entry name" value="DYP-TYPE PEROXIDASE FAMILY PROTEIN"/>
    <property type="match status" value="1"/>
</dbReference>
<evidence type="ECO:0000256" key="6">
    <source>
        <dbReference type="ARBA" id="ARBA00025737"/>
    </source>
</evidence>
<evidence type="ECO:0000259" key="8">
    <source>
        <dbReference type="Pfam" id="PF20628"/>
    </source>
</evidence>
<comment type="similarity">
    <text evidence="6">Belongs to the DyP-type peroxidase family.</text>
</comment>
<name>A0A5K3F798_MESCO</name>
<dbReference type="PANTHER" id="PTHR30521">
    <property type="entry name" value="DEFERROCHELATASE/PEROXIDASE"/>
    <property type="match status" value="1"/>
</dbReference>
<keyword evidence="3" id="KW-0479">Metal-binding</keyword>
<dbReference type="InterPro" id="IPR048327">
    <property type="entry name" value="Dyp_perox_N"/>
</dbReference>
<dbReference type="SUPFAM" id="SSF54909">
    <property type="entry name" value="Dimeric alpha+beta barrel"/>
    <property type="match status" value="1"/>
</dbReference>
<accession>A0A5K3F798</accession>
<dbReference type="GO" id="GO:0005829">
    <property type="term" value="C:cytosol"/>
    <property type="evidence" value="ECO:0007669"/>
    <property type="project" value="TreeGrafter"/>
</dbReference>
<protein>
    <submittedName>
        <fullName evidence="9">Dyp-type peroxidase</fullName>
    </submittedName>
</protein>
<dbReference type="NCBIfam" id="TIGR01413">
    <property type="entry name" value="Dyp_perox_fam"/>
    <property type="match status" value="1"/>
</dbReference>
<dbReference type="AlphaFoldDB" id="A0A5K3F798"/>
<evidence type="ECO:0000256" key="3">
    <source>
        <dbReference type="ARBA" id="ARBA00022723"/>
    </source>
</evidence>